<proteinExistence type="predicted"/>
<reference evidence="1" key="1">
    <citation type="submission" date="2021-03" db="EMBL/GenBank/DDBJ databases">
        <authorList>
            <person name="Bekaert M."/>
        </authorList>
    </citation>
    <scope>NUCLEOTIDE SEQUENCE</scope>
</reference>
<accession>A0A8S3RTX8</accession>
<protein>
    <submittedName>
        <fullName evidence="1">Uncharacterized protein</fullName>
    </submittedName>
</protein>
<comment type="caution">
    <text evidence="1">The sequence shown here is derived from an EMBL/GenBank/DDBJ whole genome shotgun (WGS) entry which is preliminary data.</text>
</comment>
<gene>
    <name evidence="1" type="ORF">MEDL_26555</name>
</gene>
<organism evidence="1 2">
    <name type="scientific">Mytilus edulis</name>
    <name type="common">Blue mussel</name>
    <dbReference type="NCBI Taxonomy" id="6550"/>
    <lineage>
        <taxon>Eukaryota</taxon>
        <taxon>Metazoa</taxon>
        <taxon>Spiralia</taxon>
        <taxon>Lophotrochozoa</taxon>
        <taxon>Mollusca</taxon>
        <taxon>Bivalvia</taxon>
        <taxon>Autobranchia</taxon>
        <taxon>Pteriomorphia</taxon>
        <taxon>Mytilida</taxon>
        <taxon>Mytiloidea</taxon>
        <taxon>Mytilidae</taxon>
        <taxon>Mytilinae</taxon>
        <taxon>Mytilus</taxon>
    </lineage>
</organism>
<evidence type="ECO:0000313" key="2">
    <source>
        <dbReference type="Proteomes" id="UP000683360"/>
    </source>
</evidence>
<dbReference type="Proteomes" id="UP000683360">
    <property type="component" value="Unassembled WGS sequence"/>
</dbReference>
<keyword evidence="2" id="KW-1185">Reference proteome</keyword>
<sequence length="297" mass="33847">MSQLKKDTKKEEKDEDEGGDSIWLCNVLDNIALNDDFRNICQEVAFTNDILLTFMVKIMSVYRVGSSCEGTAIQDVDTDIDLIHCDERFPVIEDISKADKNGISLLVVTESKTPVGYVKLQLVVSTVPDLGFACLLDIKSSNIHKYVRLRGFIKETKTLQAESVKVKNKTAYVNEVGTKQTAVYAVSELIEQFKVYEHEINFIEFLWCTLSDIQHVVTVSEHTPQETRRALSILEPFFYTCLASNISAMCIQQPNSQVRDFLFTWMLHVIHKGDLAGRLKFISVLYAVGCYRECIWY</sequence>
<dbReference type="AlphaFoldDB" id="A0A8S3RTX8"/>
<evidence type="ECO:0000313" key="1">
    <source>
        <dbReference type="EMBL" id="CAG2212597.1"/>
    </source>
</evidence>
<dbReference type="EMBL" id="CAJPWZ010001303">
    <property type="protein sequence ID" value="CAG2212597.1"/>
    <property type="molecule type" value="Genomic_DNA"/>
</dbReference>
<dbReference type="OrthoDB" id="9923553at2759"/>
<name>A0A8S3RTX8_MYTED</name>